<evidence type="ECO:0000313" key="2">
    <source>
        <dbReference type="EMBL" id="SFI33948.1"/>
    </source>
</evidence>
<dbReference type="EMBL" id="FORC01000001">
    <property type="protein sequence ID" value="SFI33948.1"/>
    <property type="molecule type" value="Genomic_DNA"/>
</dbReference>
<organism evidence="2 3">
    <name type="scientific">Phytopseudomonas argentinensis</name>
    <dbReference type="NCBI Taxonomy" id="289370"/>
    <lineage>
        <taxon>Bacteria</taxon>
        <taxon>Pseudomonadati</taxon>
        <taxon>Pseudomonadota</taxon>
        <taxon>Gammaproteobacteria</taxon>
        <taxon>Pseudomonadales</taxon>
        <taxon>Pseudomonadaceae</taxon>
        <taxon>Phytopseudomonas</taxon>
    </lineage>
</organism>
<proteinExistence type="predicted"/>
<feature type="transmembrane region" description="Helical" evidence="1">
    <location>
        <begin position="6"/>
        <end position="23"/>
    </location>
</feature>
<dbReference type="STRING" id="289370.SAMN05216602_0827"/>
<evidence type="ECO:0000256" key="1">
    <source>
        <dbReference type="SAM" id="Phobius"/>
    </source>
</evidence>
<sequence>MSICEFIGVLTLAIVIFACMLDTDWKRRLLRHHGEKKRSPY</sequence>
<evidence type="ECO:0000313" key="3">
    <source>
        <dbReference type="Proteomes" id="UP000183018"/>
    </source>
</evidence>
<keyword evidence="3" id="KW-1185">Reference proteome</keyword>
<keyword evidence="1" id="KW-0472">Membrane</keyword>
<name>A0A1I3HDU3_9GAMM</name>
<dbReference type="Proteomes" id="UP000183018">
    <property type="component" value="Unassembled WGS sequence"/>
</dbReference>
<dbReference type="AlphaFoldDB" id="A0A1I3HDU3"/>
<protein>
    <submittedName>
        <fullName evidence="2">Uncharacterized protein</fullName>
    </submittedName>
</protein>
<keyword evidence="1" id="KW-0812">Transmembrane</keyword>
<reference evidence="3" key="1">
    <citation type="submission" date="2016-10" db="EMBL/GenBank/DDBJ databases">
        <authorList>
            <person name="Varghese N."/>
            <person name="Submissions S."/>
        </authorList>
    </citation>
    <scope>NUCLEOTIDE SEQUENCE [LARGE SCALE GENOMIC DNA]</scope>
    <source>
        <strain evidence="3">LMG 22563</strain>
    </source>
</reference>
<gene>
    <name evidence="2" type="ORF">SAMN05216602_0827</name>
</gene>
<keyword evidence="1" id="KW-1133">Transmembrane helix</keyword>
<accession>A0A1I3HDU3</accession>